<dbReference type="SUPFAM" id="SSF55874">
    <property type="entry name" value="ATPase domain of HSP90 chaperone/DNA topoisomerase II/histidine kinase"/>
    <property type="match status" value="1"/>
</dbReference>
<dbReference type="InterPro" id="IPR003661">
    <property type="entry name" value="HisK_dim/P_dom"/>
</dbReference>
<feature type="compositionally biased region" description="Basic and acidic residues" evidence="7">
    <location>
        <begin position="564"/>
        <end position="574"/>
    </location>
</feature>
<dbReference type="InterPro" id="IPR003018">
    <property type="entry name" value="GAF"/>
</dbReference>
<feature type="modified residue" description="4-aspartylphosphate" evidence="6">
    <location>
        <position position="1636"/>
    </location>
</feature>
<dbReference type="Gene3D" id="3.30.565.10">
    <property type="entry name" value="Histidine kinase-like ATPase, C-terminal domain"/>
    <property type="match status" value="1"/>
</dbReference>
<dbReference type="GO" id="GO:0005886">
    <property type="term" value="C:plasma membrane"/>
    <property type="evidence" value="ECO:0007669"/>
    <property type="project" value="TreeGrafter"/>
</dbReference>
<feature type="compositionally biased region" description="Basic residues" evidence="7">
    <location>
        <begin position="800"/>
        <end position="809"/>
    </location>
</feature>
<comment type="caution">
    <text evidence="10">The sequence shown here is derived from an EMBL/GenBank/DDBJ whole genome shotgun (WGS) entry which is preliminary data.</text>
</comment>
<feature type="compositionally biased region" description="Low complexity" evidence="7">
    <location>
        <begin position="227"/>
        <end position="242"/>
    </location>
</feature>
<dbReference type="InterPro" id="IPR003594">
    <property type="entry name" value="HATPase_dom"/>
</dbReference>
<dbReference type="InterPro" id="IPR029016">
    <property type="entry name" value="GAF-like_dom_sf"/>
</dbReference>
<sequence>MPSFWYHSNPFRISDVCRKLKDIEGALMAGPSELERGADVENPQSTLNAIPEFSETSSTHSGDSNEQVVPDSAVSDALENDAITECNARDRANSAVGTAQDVEQVAQGGRQRRRSGQNQASAVKRCGMSWRFKLPDNRYRPPETEEEWNAFYQEYTTGDNVNHSERFLIVNPPDDQAKSPLSGSPMIPPTAKMPASGKDSDYGFGDVGHRPSSSGQLASAFINPRRSSSSIYSSNDLSGNSRSSRDYSTETKDALSRENSGINSPLPSGLVSPLMATPQANTPSARDNQDPEIPNIDAEGYEDGSSKYQSGMRVSASPWADQNRQEPSPHWSSPAAQQQRDLARMLGQSSAKMLQRPILSESDDATQAPSPALSDVTKKLADLSDLGGEADNKRQDRSQNLTPSDEVQQQEGSEDSGLISTENEQKIRIGGHTKSDRNLSSSGEALQTIPLTTSFDKSPRANDHTTQNPDQLLSPRTSRSRIGAMGQTSPPDSRQLPLEKESNPSTFKASLPQLVEEEMSEADTPIFSNTQPFDPSASSSQRRAQYSANRQSFDQPPRTVSARHHFDSETSGDARRYDVDARQRSEALRMAVVWKKRGHLTAPKQSPADVHRRLKAIRKLGLDRPGEDIHRAALDRYVRLAKAICETKIAMITVLGEDSQICPSRIGSDIVEAEYDLGICTHTALSSDRCMTVPDASNDWRFQKHPWIASGNIRAYCGAPLTMNFGRNKVTIGTLCVADDKPRPDFNEDIELALQDLAACIAGELELLYVHEDQKFQQILHETSVQFLRDCLQVQQIPGMKRKKKKKGRDRAMGSGSDSDTNEYGVVHLPDKVQHDKVDLYDESCRIIGETLNATACLIIDTTCFHIFYPTSADKSSSTGSKHEQTGSRTTGTATTRQSSISSRSSHLMSSRAPTGRAEENRARNLQYEDVGRYHPQVRFLPGKRRRNEQQAAVDAATKVGFPIDNHQERKGTEKHDVIAQVPLLGYWADVEGLEFDFTSTTAKEALTAFISVNLQARRFWFERDDSEDLADSMNAILPEGTSTSLSMPIFDYRGQCAFIFIACWSDLYYSYDQSILAFVETMCGTLMASSLRNRLSAVDEAQRAFARMANHELKTPMHQMSNYIEEMLCLLEESKQQHSSVPIEVLQELEKYATGAQTSSRRMRHLLDAVTNYLEIGGEFGEKRGSDGEESVINVDELLTIAMEDARKRETKNRQLAGDNTMDQVELMIEIVPRETGTWLLTRDVYPLQSAIHQLLLNACQATRTGYISLVCEDISRKDSVPEGYEASLPTSIISIRITDTGHGMPQEFADHKIFQPYAKCDQSTPGAGLGVTLAHRTVDLMGGTLAFKTEPKKGTTALLEIPLKIQNEDVGSDSHEHHFRPVDCKICLIGFDRDANIGIQQLGHTLRNQIKAINVTLGHISDSDIFVIEAGYNVNAEFADIKNAAAQRDIRLIRLGHSSMYNSAQREHFLNGDENLRVEWLFRPLYPRLLRRIAMIPSDDVGRALLHQHDLSRNERDADSHLRWAHDREKDRDLAGIYGGDFMEDGDEEDDQAILTRVPSPDIPVPDSRRSSNATSQKINAHDLRVLVAEDDLINRKLLCGKLGKMKIQSFQAENGQVAIDVYRQTLPQVVLMDIEMPVKTGFEASIGIRAFEKEANLPPCLIWAVTAKSDDVSKVYGIESCGIDKWFTKPLKLSKLENIIRAKFDITV</sequence>
<dbReference type="SUPFAM" id="SSF47384">
    <property type="entry name" value="Homodimeric domain of signal transducing histidine kinase"/>
    <property type="match status" value="1"/>
</dbReference>
<organism evidence="10 11">
    <name type="scientific">Naganishia liquefaciens</name>
    <dbReference type="NCBI Taxonomy" id="104408"/>
    <lineage>
        <taxon>Eukaryota</taxon>
        <taxon>Fungi</taxon>
        <taxon>Dikarya</taxon>
        <taxon>Basidiomycota</taxon>
        <taxon>Agaricomycotina</taxon>
        <taxon>Tremellomycetes</taxon>
        <taxon>Filobasidiales</taxon>
        <taxon>Filobasidiaceae</taxon>
        <taxon>Naganishia</taxon>
    </lineage>
</organism>
<feature type="compositionally biased region" description="Polar residues" evidence="7">
    <location>
        <begin position="257"/>
        <end position="266"/>
    </location>
</feature>
<feature type="compositionally biased region" description="Polar residues" evidence="7">
    <location>
        <begin position="464"/>
        <end position="477"/>
    </location>
</feature>
<evidence type="ECO:0000313" key="10">
    <source>
        <dbReference type="EMBL" id="GHJ86538.1"/>
    </source>
</evidence>
<feature type="domain" description="Histidine kinase" evidence="8">
    <location>
        <begin position="1109"/>
        <end position="1367"/>
    </location>
</feature>
<feature type="region of interest" description="Disordered" evidence="7">
    <location>
        <begin position="171"/>
        <end position="574"/>
    </location>
</feature>
<dbReference type="SMART" id="SM00387">
    <property type="entry name" value="HATPase_c"/>
    <property type="match status" value="1"/>
</dbReference>
<dbReference type="Pfam" id="PF00072">
    <property type="entry name" value="Response_reg"/>
    <property type="match status" value="1"/>
</dbReference>
<dbReference type="PANTHER" id="PTHR43047:SF72">
    <property type="entry name" value="OSMOSENSING HISTIDINE PROTEIN KINASE SLN1"/>
    <property type="match status" value="1"/>
</dbReference>
<dbReference type="SMART" id="SM00448">
    <property type="entry name" value="REC"/>
    <property type="match status" value="1"/>
</dbReference>
<dbReference type="PANTHER" id="PTHR43047">
    <property type="entry name" value="TWO-COMPONENT HISTIDINE PROTEIN KINASE"/>
    <property type="match status" value="1"/>
</dbReference>
<dbReference type="CDD" id="cd17546">
    <property type="entry name" value="REC_hyHK_CKI1_RcsC-like"/>
    <property type="match status" value="1"/>
</dbReference>
<dbReference type="EC" id="2.7.13.3" evidence="2"/>
<keyword evidence="5" id="KW-0418">Kinase</keyword>
<feature type="compositionally biased region" description="Basic and acidic residues" evidence="7">
    <location>
        <begin position="243"/>
        <end position="256"/>
    </location>
</feature>
<dbReference type="SUPFAM" id="SSF52172">
    <property type="entry name" value="CheY-like"/>
    <property type="match status" value="1"/>
</dbReference>
<protein>
    <recommendedName>
        <fullName evidence="2">histidine kinase</fullName>
        <ecNumber evidence="2">2.7.13.3</ecNumber>
    </recommendedName>
</protein>
<dbReference type="InterPro" id="IPR011006">
    <property type="entry name" value="CheY-like_superfamily"/>
</dbReference>
<feature type="compositionally biased region" description="Low complexity" evidence="7">
    <location>
        <begin position="887"/>
        <end position="912"/>
    </location>
</feature>
<dbReference type="Pfam" id="PF02518">
    <property type="entry name" value="HATPase_c"/>
    <property type="match status" value="1"/>
</dbReference>
<evidence type="ECO:0000256" key="6">
    <source>
        <dbReference type="PROSITE-ProRule" id="PRU00169"/>
    </source>
</evidence>
<feature type="compositionally biased region" description="Polar residues" evidence="7">
    <location>
        <begin position="398"/>
        <end position="411"/>
    </location>
</feature>
<dbReference type="PROSITE" id="PS50110">
    <property type="entry name" value="RESPONSE_REGULATORY"/>
    <property type="match status" value="1"/>
</dbReference>
<keyword evidence="3 6" id="KW-0597">Phosphoprotein</keyword>
<gene>
    <name evidence="10" type="ORF">NliqN6_2940</name>
</gene>
<feature type="region of interest" description="Disordered" evidence="7">
    <location>
        <begin position="91"/>
        <end position="122"/>
    </location>
</feature>
<dbReference type="CDD" id="cd00082">
    <property type="entry name" value="HisKA"/>
    <property type="match status" value="1"/>
</dbReference>
<evidence type="ECO:0000256" key="3">
    <source>
        <dbReference type="ARBA" id="ARBA00022553"/>
    </source>
</evidence>
<evidence type="ECO:0000256" key="1">
    <source>
        <dbReference type="ARBA" id="ARBA00000085"/>
    </source>
</evidence>
<dbReference type="InterPro" id="IPR036890">
    <property type="entry name" value="HATPase_C_sf"/>
</dbReference>
<dbReference type="SUPFAM" id="SSF55781">
    <property type="entry name" value="GAF domain-like"/>
    <property type="match status" value="1"/>
</dbReference>
<name>A0A8H3TTD9_9TREE</name>
<evidence type="ECO:0000256" key="2">
    <source>
        <dbReference type="ARBA" id="ARBA00012438"/>
    </source>
</evidence>
<dbReference type="InterPro" id="IPR001789">
    <property type="entry name" value="Sig_transdc_resp-reg_receiver"/>
</dbReference>
<dbReference type="Gene3D" id="3.30.450.40">
    <property type="match status" value="1"/>
</dbReference>
<dbReference type="InterPro" id="IPR005467">
    <property type="entry name" value="His_kinase_dom"/>
</dbReference>
<evidence type="ECO:0000256" key="7">
    <source>
        <dbReference type="SAM" id="MobiDB-lite"/>
    </source>
</evidence>
<dbReference type="GO" id="GO:0009927">
    <property type="term" value="F:histidine phosphotransfer kinase activity"/>
    <property type="evidence" value="ECO:0007669"/>
    <property type="project" value="TreeGrafter"/>
</dbReference>
<dbReference type="InterPro" id="IPR004358">
    <property type="entry name" value="Sig_transdc_His_kin-like_C"/>
</dbReference>
<dbReference type="PRINTS" id="PR00344">
    <property type="entry name" value="BCTRLSENSOR"/>
</dbReference>
<feature type="compositionally biased region" description="Basic and acidic residues" evidence="7">
    <location>
        <begin position="423"/>
        <end position="437"/>
    </location>
</feature>
<feature type="compositionally biased region" description="Polar residues" evidence="7">
    <location>
        <begin position="320"/>
        <end position="340"/>
    </location>
</feature>
<evidence type="ECO:0000259" key="9">
    <source>
        <dbReference type="PROSITE" id="PS50110"/>
    </source>
</evidence>
<keyword evidence="4" id="KW-0808">Transferase</keyword>
<dbReference type="Pfam" id="PF01590">
    <property type="entry name" value="GAF"/>
    <property type="match status" value="1"/>
</dbReference>
<dbReference type="GO" id="GO:0000155">
    <property type="term" value="F:phosphorelay sensor kinase activity"/>
    <property type="evidence" value="ECO:0007669"/>
    <property type="project" value="InterPro"/>
</dbReference>
<feature type="region of interest" description="Disordered" evidence="7">
    <location>
        <begin position="873"/>
        <end position="922"/>
    </location>
</feature>
<feature type="region of interest" description="Disordered" evidence="7">
    <location>
        <begin position="799"/>
        <end position="824"/>
    </location>
</feature>
<feature type="compositionally biased region" description="Polar residues" evidence="7">
    <location>
        <begin position="438"/>
        <end position="456"/>
    </location>
</feature>
<evidence type="ECO:0000313" key="11">
    <source>
        <dbReference type="Proteomes" id="UP000620104"/>
    </source>
</evidence>
<dbReference type="InterPro" id="IPR036097">
    <property type="entry name" value="HisK_dim/P_sf"/>
</dbReference>
<dbReference type="PROSITE" id="PS50109">
    <property type="entry name" value="HIS_KIN"/>
    <property type="match status" value="1"/>
</dbReference>
<dbReference type="Proteomes" id="UP000620104">
    <property type="component" value="Unassembled WGS sequence"/>
</dbReference>
<reference evidence="10" key="1">
    <citation type="submission" date="2020-07" db="EMBL/GenBank/DDBJ databases">
        <title>Draft Genome Sequence of a Deep-Sea Yeast, Naganishia (Cryptococcus) liquefaciens strain N6.</title>
        <authorList>
            <person name="Han Y.W."/>
            <person name="Kajitani R."/>
            <person name="Morimoto H."/>
            <person name="Parhat M."/>
            <person name="Tsubouchi H."/>
            <person name="Bakenova O."/>
            <person name="Ogata M."/>
            <person name="Argunhan B."/>
            <person name="Aoki R."/>
            <person name="Kajiwara S."/>
            <person name="Itoh T."/>
            <person name="Iwasaki H."/>
        </authorList>
    </citation>
    <scope>NUCLEOTIDE SEQUENCE</scope>
    <source>
        <strain evidence="10">N6</strain>
    </source>
</reference>
<evidence type="ECO:0000256" key="5">
    <source>
        <dbReference type="ARBA" id="ARBA00022777"/>
    </source>
</evidence>
<feature type="compositionally biased region" description="Low complexity" evidence="7">
    <location>
        <begin position="536"/>
        <end position="552"/>
    </location>
</feature>
<accession>A0A8H3TTD9</accession>
<dbReference type="Gene3D" id="1.10.287.130">
    <property type="match status" value="1"/>
</dbReference>
<evidence type="ECO:0000256" key="4">
    <source>
        <dbReference type="ARBA" id="ARBA00022679"/>
    </source>
</evidence>
<comment type="catalytic activity">
    <reaction evidence="1">
        <text>ATP + protein L-histidine = ADP + protein N-phospho-L-histidine.</text>
        <dbReference type="EC" id="2.7.13.3"/>
    </reaction>
</comment>
<feature type="domain" description="Response regulatory" evidence="9">
    <location>
        <begin position="1587"/>
        <end position="1707"/>
    </location>
</feature>
<dbReference type="Gene3D" id="3.40.50.2300">
    <property type="match status" value="1"/>
</dbReference>
<evidence type="ECO:0000259" key="8">
    <source>
        <dbReference type="PROSITE" id="PS50109"/>
    </source>
</evidence>
<dbReference type="EMBL" id="BLZA01000018">
    <property type="protein sequence ID" value="GHJ86538.1"/>
    <property type="molecule type" value="Genomic_DNA"/>
</dbReference>
<dbReference type="OrthoDB" id="21225at2759"/>
<proteinExistence type="predicted"/>
<keyword evidence="11" id="KW-1185">Reference proteome</keyword>
<feature type="region of interest" description="Disordered" evidence="7">
    <location>
        <begin position="1559"/>
        <end position="1578"/>
    </location>
</feature>